<proteinExistence type="predicted"/>
<name>A0ABR2S594_9ROSI</name>
<dbReference type="EMBL" id="JBBPBN010000017">
    <property type="protein sequence ID" value="KAK9020134.1"/>
    <property type="molecule type" value="Genomic_DNA"/>
</dbReference>
<dbReference type="Proteomes" id="UP001396334">
    <property type="component" value="Unassembled WGS sequence"/>
</dbReference>
<protein>
    <submittedName>
        <fullName evidence="1">Uncharacterized protein</fullName>
    </submittedName>
</protein>
<reference evidence="1 2" key="1">
    <citation type="journal article" date="2024" name="G3 (Bethesda)">
        <title>Genome assembly of Hibiscus sabdariffa L. provides insights into metabolisms of medicinal natural products.</title>
        <authorList>
            <person name="Kim T."/>
        </authorList>
    </citation>
    <scope>NUCLEOTIDE SEQUENCE [LARGE SCALE GENOMIC DNA]</scope>
    <source>
        <strain evidence="1">TK-2024</strain>
        <tissue evidence="1">Old leaves</tissue>
    </source>
</reference>
<gene>
    <name evidence="1" type="ORF">V6N11_054627</name>
</gene>
<comment type="caution">
    <text evidence="1">The sequence shown here is derived from an EMBL/GenBank/DDBJ whole genome shotgun (WGS) entry which is preliminary data.</text>
</comment>
<sequence length="126" mass="14202">MSGGRPLELPCKNRSEDVWEALLGSIRTMISACMATRIGMDLQSIRQLLEHRRNKKIQHQADPQTGCSKGETAYTIKNNIRWVATRSNMKDEYKKVYKYELTAVATIDPSNVTPYMIASLAPPTSN</sequence>
<accession>A0ABR2S594</accession>
<organism evidence="1 2">
    <name type="scientific">Hibiscus sabdariffa</name>
    <name type="common">roselle</name>
    <dbReference type="NCBI Taxonomy" id="183260"/>
    <lineage>
        <taxon>Eukaryota</taxon>
        <taxon>Viridiplantae</taxon>
        <taxon>Streptophyta</taxon>
        <taxon>Embryophyta</taxon>
        <taxon>Tracheophyta</taxon>
        <taxon>Spermatophyta</taxon>
        <taxon>Magnoliopsida</taxon>
        <taxon>eudicotyledons</taxon>
        <taxon>Gunneridae</taxon>
        <taxon>Pentapetalae</taxon>
        <taxon>rosids</taxon>
        <taxon>malvids</taxon>
        <taxon>Malvales</taxon>
        <taxon>Malvaceae</taxon>
        <taxon>Malvoideae</taxon>
        <taxon>Hibiscus</taxon>
    </lineage>
</organism>
<evidence type="ECO:0000313" key="2">
    <source>
        <dbReference type="Proteomes" id="UP001396334"/>
    </source>
</evidence>
<keyword evidence="2" id="KW-1185">Reference proteome</keyword>
<evidence type="ECO:0000313" key="1">
    <source>
        <dbReference type="EMBL" id="KAK9020134.1"/>
    </source>
</evidence>